<dbReference type="EMBL" id="SRYR01000001">
    <property type="protein sequence ID" value="TGY44165.1"/>
    <property type="molecule type" value="Genomic_DNA"/>
</dbReference>
<keyword evidence="1" id="KW-0378">Hydrolase</keyword>
<evidence type="ECO:0000259" key="4">
    <source>
        <dbReference type="PROSITE" id="PS50966"/>
    </source>
</evidence>
<dbReference type="CDD" id="cd18012">
    <property type="entry name" value="DEXQc_arch_SWI2_SNF2"/>
    <property type="match status" value="1"/>
</dbReference>
<comment type="caution">
    <text evidence="7">The sequence shown here is derived from an EMBL/GenBank/DDBJ whole genome shotgun (WGS) entry which is preliminary data.</text>
</comment>
<dbReference type="AlphaFoldDB" id="A0A4S2DPS7"/>
<evidence type="ECO:0000256" key="3">
    <source>
        <dbReference type="SAM" id="Coils"/>
    </source>
</evidence>
<reference evidence="7 8" key="1">
    <citation type="submission" date="2019-04" db="EMBL/GenBank/DDBJ databases">
        <title>Microbes associate with the intestines of laboratory mice.</title>
        <authorList>
            <person name="Navarre W."/>
            <person name="Wong E."/>
            <person name="Huang K."/>
            <person name="Tropini C."/>
            <person name="Ng K."/>
            <person name="Yu B."/>
        </authorList>
    </citation>
    <scope>NUCLEOTIDE SEQUENCE [LARGE SCALE GENOMIC DNA]</scope>
    <source>
        <strain evidence="7 8">NM50_B9-20</strain>
    </source>
</reference>
<evidence type="ECO:0000313" key="8">
    <source>
        <dbReference type="Proteomes" id="UP000306888"/>
    </source>
</evidence>
<dbReference type="PROSITE" id="PS51192">
    <property type="entry name" value="HELICASE_ATP_BIND_1"/>
    <property type="match status" value="1"/>
</dbReference>
<dbReference type="PROSITE" id="PS50966">
    <property type="entry name" value="ZF_SWIM"/>
    <property type="match status" value="1"/>
</dbReference>
<feature type="domain" description="Helicase C-terminal" evidence="6">
    <location>
        <begin position="919"/>
        <end position="1072"/>
    </location>
</feature>
<keyword evidence="7" id="KW-0347">Helicase</keyword>
<dbReference type="Pfam" id="PF00176">
    <property type="entry name" value="SNF2-rel_dom"/>
    <property type="match status" value="1"/>
</dbReference>
<evidence type="ECO:0000259" key="6">
    <source>
        <dbReference type="PROSITE" id="PS51194"/>
    </source>
</evidence>
<dbReference type="CDD" id="cd18793">
    <property type="entry name" value="SF2_C_SNF"/>
    <property type="match status" value="1"/>
</dbReference>
<dbReference type="SMART" id="SM00487">
    <property type="entry name" value="DEXDc"/>
    <property type="match status" value="1"/>
</dbReference>
<feature type="domain" description="SWIM-type" evidence="4">
    <location>
        <begin position="58"/>
        <end position="104"/>
    </location>
</feature>
<dbReference type="GO" id="GO:0016787">
    <property type="term" value="F:hydrolase activity"/>
    <property type="evidence" value="ECO:0007669"/>
    <property type="project" value="UniProtKB-KW"/>
</dbReference>
<keyword evidence="7" id="KW-0067">ATP-binding</keyword>
<evidence type="ECO:0000259" key="5">
    <source>
        <dbReference type="PROSITE" id="PS51192"/>
    </source>
</evidence>
<dbReference type="SMART" id="SM00490">
    <property type="entry name" value="HELICc"/>
    <property type="match status" value="1"/>
</dbReference>
<dbReference type="GO" id="GO:0008270">
    <property type="term" value="F:zinc ion binding"/>
    <property type="evidence" value="ECO:0007669"/>
    <property type="project" value="UniProtKB-KW"/>
</dbReference>
<dbReference type="Gene3D" id="3.40.50.300">
    <property type="entry name" value="P-loop containing nucleotide triphosphate hydrolases"/>
    <property type="match status" value="1"/>
</dbReference>
<dbReference type="PANTHER" id="PTHR10799">
    <property type="entry name" value="SNF2/RAD54 HELICASE FAMILY"/>
    <property type="match status" value="1"/>
</dbReference>
<dbReference type="GO" id="GO:0005524">
    <property type="term" value="F:ATP binding"/>
    <property type="evidence" value="ECO:0007669"/>
    <property type="project" value="InterPro"/>
</dbReference>
<dbReference type="InterPro" id="IPR000330">
    <property type="entry name" value="SNF2_N"/>
</dbReference>
<keyword evidence="8" id="KW-1185">Reference proteome</keyword>
<dbReference type="InterPro" id="IPR001650">
    <property type="entry name" value="Helicase_C-like"/>
</dbReference>
<dbReference type="Gene3D" id="3.40.50.10810">
    <property type="entry name" value="Tandem AAA-ATPase domain"/>
    <property type="match status" value="1"/>
</dbReference>
<sequence length="1088" mass="126243">MLKNDLINKFRKSTSGNKEVAGKRIINEGLISSFNVEKDNNEIIINSSVISENYFSEYSTKLKIDITSKDIISTHCTCQDYANYELKRKNYCCKHLHAIFYNFLTNLENYDDIYKSLEETYYYEKSNDSIFKANSNNSILSLLLEEENKEEIKMEVYINKKGYKNYLCAEFKIGLKGLASNKLYVIKDINQLLISYTNKLPIRYGKDFTFNLRTQRLGVKEDKIIKFIQKVKEIENLSSRFIKRQDSFIDGKTIIIPEFLIREFFETISQNRVYLNEGFFYRAVEAEIIFDKPNTSFYLKELNSRYLLSIEEGFPVALNKEKTVYIYGSSIYLPESKYCYEISKFINAFNGKEQLTLDRKDEVKILSSLLPKLYTLSQEVKISNSIKEKIVREDVKFSFYFDKVNSTTVLTVKVKYGTHEFNIFHDYKDKIVYRDLNNESEILSLLRGYGFEASGDKFYLILGDDYIFNFFKNDIAKLQELGDVYYSENFKGIRNIGTKSISAEISAGKYDYFDFKFNIDNISKSEVFEILTAFKDNLKYYKLKDGEYLDLDEIELKSFLKLLDAISVGNDLDKDTLLVNKNKAIYLESIIKDNKLRYIKGKNELSKISKKFKEIKKLAFKEPLSLVAELRPYQKEGYNWLKTLDYLCFGGILGDEMGLGKTIQAITFILSSLPSKTLIVAPTSLIYNWGNEIKKFAPTLKYVVVNASKEDRIKILNEYNDFDVIITTYNLLKRDLDLYKKINFDYCFIDEAQNIKNSNSQNSISVKDINANRKFALTGTPIENSLMELWSIFDFIMPGYLFEEKDFSVRYHKKLKESKEVLEELNKLISPFILRRYKKDVIKELPLKIEKKLVVSMSKEQEKAYGIYSDYVKKLIEKKVMEDDLKNSKIEILSYITKLRQLSLDPSVVLNDYSGDSGKIDALIEILKQGIDEGHKILVFSQFTSVLKNIANKIKGEEISFNYLDGSVPSKDRIALIDDFNNNNKSVFLISLKAGGTGLNLTSADIVIHFDPWWNPAVEDQATDRAHRFGQKNVVEVIKLISKDTIEEKIVELQEEKRKLIANILDNEGEAININSLTDEDIINLFSK</sequence>
<proteinExistence type="predicted"/>
<organism evidence="7 8">
    <name type="scientific">Clostridium sartagoforme</name>
    <dbReference type="NCBI Taxonomy" id="84031"/>
    <lineage>
        <taxon>Bacteria</taxon>
        <taxon>Bacillati</taxon>
        <taxon>Bacillota</taxon>
        <taxon>Clostridia</taxon>
        <taxon>Eubacteriales</taxon>
        <taxon>Clostridiaceae</taxon>
        <taxon>Clostridium</taxon>
    </lineage>
</organism>
<feature type="domain" description="Helicase ATP-binding" evidence="5">
    <location>
        <begin position="642"/>
        <end position="799"/>
    </location>
</feature>
<gene>
    <name evidence="7" type="ORF">E5347_04940</name>
</gene>
<keyword evidence="7" id="KW-0547">Nucleotide-binding</keyword>
<feature type="coiled-coil region" evidence="3">
    <location>
        <begin position="1043"/>
        <end position="1070"/>
    </location>
</feature>
<keyword evidence="2" id="KW-0863">Zinc-finger</keyword>
<dbReference type="GO" id="GO:0004386">
    <property type="term" value="F:helicase activity"/>
    <property type="evidence" value="ECO:0007669"/>
    <property type="project" value="UniProtKB-KW"/>
</dbReference>
<dbReference type="OrthoDB" id="9760715at2"/>
<dbReference type="InterPro" id="IPR014001">
    <property type="entry name" value="Helicase_ATP-bd"/>
</dbReference>
<dbReference type="SUPFAM" id="SSF52540">
    <property type="entry name" value="P-loop containing nucleoside triphosphate hydrolases"/>
    <property type="match status" value="2"/>
</dbReference>
<evidence type="ECO:0000256" key="1">
    <source>
        <dbReference type="ARBA" id="ARBA00022801"/>
    </source>
</evidence>
<name>A0A4S2DPS7_9CLOT</name>
<keyword evidence="3" id="KW-0175">Coiled coil</keyword>
<dbReference type="Pfam" id="PF00271">
    <property type="entry name" value="Helicase_C"/>
    <property type="match status" value="1"/>
</dbReference>
<evidence type="ECO:0000313" key="7">
    <source>
        <dbReference type="EMBL" id="TGY44165.1"/>
    </source>
</evidence>
<dbReference type="RefSeq" id="WP_136005176.1">
    <property type="nucleotide sequence ID" value="NZ_SRYR01000001.1"/>
</dbReference>
<keyword evidence="2" id="KW-0862">Zinc</keyword>
<evidence type="ECO:0000256" key="2">
    <source>
        <dbReference type="PROSITE-ProRule" id="PRU00325"/>
    </source>
</evidence>
<keyword evidence="2" id="KW-0479">Metal-binding</keyword>
<dbReference type="Proteomes" id="UP000306888">
    <property type="component" value="Unassembled WGS sequence"/>
</dbReference>
<dbReference type="PROSITE" id="PS51194">
    <property type="entry name" value="HELICASE_CTER"/>
    <property type="match status" value="1"/>
</dbReference>
<protein>
    <submittedName>
        <fullName evidence="7">ATP-dependent helicase</fullName>
    </submittedName>
</protein>
<dbReference type="InterPro" id="IPR027417">
    <property type="entry name" value="P-loop_NTPase"/>
</dbReference>
<accession>A0A4S2DPS7</accession>
<dbReference type="InterPro" id="IPR049730">
    <property type="entry name" value="SNF2/RAD54-like_C"/>
</dbReference>
<dbReference type="InterPro" id="IPR007527">
    <property type="entry name" value="Znf_SWIM"/>
</dbReference>
<dbReference type="InterPro" id="IPR038718">
    <property type="entry name" value="SNF2-like_sf"/>
</dbReference>
<dbReference type="InterPro" id="IPR013663">
    <property type="entry name" value="Helicase_SWF/SNF/SWI_bac"/>
</dbReference>
<dbReference type="Pfam" id="PF08455">
    <property type="entry name" value="SNF2_assoc"/>
    <property type="match status" value="1"/>
</dbReference>